<dbReference type="InterPro" id="IPR009081">
    <property type="entry name" value="PP-bd_ACP"/>
</dbReference>
<dbReference type="InterPro" id="IPR057326">
    <property type="entry name" value="KR_dom"/>
</dbReference>
<keyword evidence="7" id="KW-0511">Multifunctional enzyme</keyword>
<dbReference type="InterPro" id="IPR006162">
    <property type="entry name" value="Ppantetheine_attach_site"/>
</dbReference>
<dbReference type="SUPFAM" id="SSF52151">
    <property type="entry name" value="FabD/lysophospholipase-like"/>
    <property type="match status" value="1"/>
</dbReference>
<feature type="domain" description="Carrier" evidence="10">
    <location>
        <begin position="2404"/>
        <end position="2481"/>
    </location>
</feature>
<dbReference type="InterPro" id="IPR014030">
    <property type="entry name" value="Ketoacyl_synth_N"/>
</dbReference>
<evidence type="ECO:0000256" key="3">
    <source>
        <dbReference type="ARBA" id="ARBA00022603"/>
    </source>
</evidence>
<dbReference type="CDD" id="cd05195">
    <property type="entry name" value="enoyl_red"/>
    <property type="match status" value="1"/>
</dbReference>
<dbReference type="Pfam" id="PF23114">
    <property type="entry name" value="NAD-bd_HRPKS_sdrA"/>
    <property type="match status" value="1"/>
</dbReference>
<keyword evidence="4" id="KW-0808">Transferase</keyword>
<dbReference type="PANTHER" id="PTHR43775:SF29">
    <property type="entry name" value="ASPERFURANONE POLYKETIDE SYNTHASE AFOG-RELATED"/>
    <property type="match status" value="1"/>
</dbReference>
<dbReference type="InterPro" id="IPR020807">
    <property type="entry name" value="PKS_DH"/>
</dbReference>
<dbReference type="SMART" id="SM00829">
    <property type="entry name" value="PKS_ER"/>
    <property type="match status" value="1"/>
</dbReference>
<dbReference type="SMART" id="SM00822">
    <property type="entry name" value="PKS_KR"/>
    <property type="match status" value="1"/>
</dbReference>
<dbReference type="Gene3D" id="3.10.129.110">
    <property type="entry name" value="Polyketide synthase dehydratase"/>
    <property type="match status" value="1"/>
</dbReference>
<dbReference type="Gene3D" id="3.40.50.150">
    <property type="entry name" value="Vaccinia Virus protein VP39"/>
    <property type="match status" value="1"/>
</dbReference>
<dbReference type="InterPro" id="IPR018201">
    <property type="entry name" value="Ketoacyl_synth_AS"/>
</dbReference>
<dbReference type="Gene3D" id="3.40.366.10">
    <property type="entry name" value="Malonyl-Coenzyme A Acyl Carrier Protein, domain 2"/>
    <property type="match status" value="1"/>
</dbReference>
<dbReference type="GeneID" id="81366669"/>
<dbReference type="SUPFAM" id="SSF47336">
    <property type="entry name" value="ACP-like"/>
    <property type="match status" value="1"/>
</dbReference>
<dbReference type="GO" id="GO:1901336">
    <property type="term" value="P:lactone biosynthetic process"/>
    <property type="evidence" value="ECO:0007669"/>
    <property type="project" value="UniProtKB-ARBA"/>
</dbReference>
<dbReference type="Pfam" id="PF08659">
    <property type="entry name" value="KR"/>
    <property type="match status" value="1"/>
</dbReference>
<dbReference type="RefSeq" id="XP_056490423.1">
    <property type="nucleotide sequence ID" value="XM_056627689.1"/>
</dbReference>
<dbReference type="InterPro" id="IPR016035">
    <property type="entry name" value="Acyl_Trfase/lysoPLipase"/>
</dbReference>
<keyword evidence="1" id="KW-0596">Phosphopantetheine</keyword>
<dbReference type="InterPro" id="IPR049900">
    <property type="entry name" value="PKS_mFAS_DH"/>
</dbReference>
<dbReference type="SUPFAM" id="SSF51735">
    <property type="entry name" value="NAD(P)-binding Rossmann-fold domains"/>
    <property type="match status" value="2"/>
</dbReference>
<dbReference type="InterPro" id="IPR020841">
    <property type="entry name" value="PKS_Beta-ketoAc_synthase_dom"/>
</dbReference>
<feature type="domain" description="PKS/mFAS DH" evidence="12">
    <location>
        <begin position="958"/>
        <end position="1262"/>
    </location>
</feature>
<dbReference type="InterPro" id="IPR036291">
    <property type="entry name" value="NAD(P)-bd_dom_sf"/>
</dbReference>
<dbReference type="GO" id="GO:0008168">
    <property type="term" value="F:methyltransferase activity"/>
    <property type="evidence" value="ECO:0007669"/>
    <property type="project" value="UniProtKB-KW"/>
</dbReference>
<keyword evidence="5" id="KW-0521">NADP</keyword>
<keyword evidence="8" id="KW-0012">Acyltransferase</keyword>
<dbReference type="Gene3D" id="3.40.47.10">
    <property type="match status" value="1"/>
</dbReference>
<dbReference type="CDD" id="cd00833">
    <property type="entry name" value="PKS"/>
    <property type="match status" value="1"/>
</dbReference>
<evidence type="ECO:0000259" key="12">
    <source>
        <dbReference type="PROSITE" id="PS52019"/>
    </source>
</evidence>
<evidence type="ECO:0000256" key="2">
    <source>
        <dbReference type="ARBA" id="ARBA00022553"/>
    </source>
</evidence>
<dbReference type="Gene3D" id="1.10.1200.10">
    <property type="entry name" value="ACP-like"/>
    <property type="match status" value="1"/>
</dbReference>
<dbReference type="InterPro" id="IPR011032">
    <property type="entry name" value="GroES-like_sf"/>
</dbReference>
<dbReference type="InterPro" id="IPR016039">
    <property type="entry name" value="Thiolase-like"/>
</dbReference>
<evidence type="ECO:0008006" key="15">
    <source>
        <dbReference type="Google" id="ProtNLM"/>
    </source>
</evidence>
<dbReference type="SUPFAM" id="SSF53901">
    <property type="entry name" value="Thiolase-like"/>
    <property type="match status" value="1"/>
</dbReference>
<dbReference type="Proteomes" id="UP001147747">
    <property type="component" value="Unassembled WGS sequence"/>
</dbReference>
<feature type="domain" description="Ketosynthase family 3 (KS3)" evidence="11">
    <location>
        <begin position="9"/>
        <end position="432"/>
    </location>
</feature>
<dbReference type="GO" id="GO:0031177">
    <property type="term" value="F:phosphopantetheine binding"/>
    <property type="evidence" value="ECO:0007669"/>
    <property type="project" value="InterPro"/>
</dbReference>
<dbReference type="PROSITE" id="PS00606">
    <property type="entry name" value="KS3_1"/>
    <property type="match status" value="1"/>
</dbReference>
<dbReference type="InterPro" id="IPR016036">
    <property type="entry name" value="Malonyl_transacylase_ACP-bd"/>
</dbReference>
<dbReference type="SUPFAM" id="SSF50129">
    <property type="entry name" value="GroES-like"/>
    <property type="match status" value="1"/>
</dbReference>
<evidence type="ECO:0000256" key="4">
    <source>
        <dbReference type="ARBA" id="ARBA00022679"/>
    </source>
</evidence>
<organism evidence="13 14">
    <name type="scientific">Penicillium cosmopolitanum</name>
    <dbReference type="NCBI Taxonomy" id="1131564"/>
    <lineage>
        <taxon>Eukaryota</taxon>
        <taxon>Fungi</taxon>
        <taxon>Dikarya</taxon>
        <taxon>Ascomycota</taxon>
        <taxon>Pezizomycotina</taxon>
        <taxon>Eurotiomycetes</taxon>
        <taxon>Eurotiomycetidae</taxon>
        <taxon>Eurotiales</taxon>
        <taxon>Aspergillaceae</taxon>
        <taxon>Penicillium</taxon>
    </lineage>
</organism>
<keyword evidence="6" id="KW-0560">Oxidoreductase</keyword>
<dbReference type="SMART" id="SM00827">
    <property type="entry name" value="PKS_AT"/>
    <property type="match status" value="1"/>
</dbReference>
<dbReference type="PANTHER" id="PTHR43775">
    <property type="entry name" value="FATTY ACID SYNTHASE"/>
    <property type="match status" value="1"/>
</dbReference>
<sequence length="2491" mass="271072">MAPTETSWVQDIAVVGMSCRFPDEADSVQNFWDFICKGRSAYSENPERWNPDAFCFPGKKANASLPRGAHFLKQDIAAFDANFFNISKVEAESMDPQQRMAMETVYEAMENAGLPVSKLAGTQTGVWMGNFTSDYREQVFRDSESAPMYTATGTSSTSVSNRVSWFFDFKGPSFTLDTACSSTMVAMHLAVQSLSIGESSAAVVGGTNLLLNPDMFMYLSNQHFLAKDGKSKAFDESADGYGRGEGASVVVLKRMADALANGDPIRAVIRSTAINQDGHTKGLTLPSPDAQAALINEVYHKANLSMEETRYIEAHGTGTQAGDKCETEALFRTICKYRTTSEPLLVGSVKANVGHLEACAGMAAFIKCVAILETGMIPPTPSCKTPNPEVKWNEWKLKVPTTLTRWPTQGLRRVSTQGFGYGGTNGHIVMDDAYHYLEARSLRGVHNTKLLGSLQSAISNSAKDWNSSPSNPRGQPLIFCLSAQDKEGLKRLRTVLADHLSAKADEFQGIWENADNYLRDFAYTLSKRRSRLQWQTYAIASTIDGLSQSLREQPWSLPEVRSATQVPRLGFIFTGQGAQWARMGVELMEYEVFRQSFEESDRYLRQELDCPWSAVEELARPDDSSKLGQAAYSQALCSVLQIALVDLLDSWNISPSAVAGHSSGEIAAAYCLGALSRQDALKAAYFRGVLSAEMKEIDTSMRGAMMAVGATPVAAAKWLEKLTKGTVVVACVNSPTTITVSGDAAGVDELEVQLKEAGVFARKLKVDTAYHSPHMQMIAAQYFEAIADISTMSARGGCRMSSSVHGCAISSDELGPVNWVQNLTSTVQFADAVHDMIRPLIDEKRSTDNAIDILVEVGPHSALQGPASQTMKTFGISGVQYSSVLSRGKHGVTTSLSCAGALFAEGVPVDISNVNQDASDLRAKVLIDLPAYPWNHSIKYWAESRVGREYRLRKHPHLPLLGAPCPTMDVRERLWRGYVRVSQEPWVRDHVIQGSIIYPAAGFLAMAIEGARQEADSDREISGFCMRDIKIDAALVIEEDTEPEVILAIRPHLTSTLDSGSSWMEFTVSSCTDGNDLRQNCSGLLMVEYASATGSAMSLERDTEIAAIQDDFLALKKRSLGLQYGPTFANITEIQTAENETRCVSTLTIPEIESTIPASRQNRPHIIHPSTLDAIFHLAFAAIHNEPDAFSGAMVPTQIDEIMVRADIAHTPGTVLHGYAHSAQHGLRDMLTNIEMLDRASSKPMVRVKGFRCSDISGASAQSDDGHGATGVVKPITCEVSWKPAIEILSLEELQAVVDGQPEDIAAKEPSLDQAVLTLLKEVLTNVPRGRVSTPFQSFYDWIQNHVSSSRLQSEPVGRGSDSAFRLIGENLSGILQGQVIASKMLWNDSTLFGRLLSETAGFEEILRKLNEYLSLVHHSNPGLSILEIDLGGGELPPVSLVSKLKDAAKFLETGQYTLSGGHESLQAAADQFGSLKSRVHIDVQDIGKLETTASQQKFDFVLLFNTKLATSSPGPIVANAVKLLKETGRICIVDIDQPQLQLGTILGSIQGDRWLDKACQPWLERAGLTNHFALEDSQKQFRLTVAAAQAPSPAISIPAKEIFLVEACEPSPAAQEVASQICRELEKLSIRTIPFRWGSDVAQLHSKSCIVLTDLEKALLQDVSSADFHAAQQMILQAEGLLWVSGALGPDSHLISGLARSVRNEVAGIKFRTLQVNGTPLEFSHEFASMILRVLQSSLADDEFISDGGIIKVSRMLEDRRRNEILATMLGKRDSTAEMMPLDATPGPVKLGISNPGMLDSLWFEPDTSPEIPLAPDEIEVQVKASGVNFRDVMVAMGQIPDKLFGFEAAGLVRRVGENVTNVEIGDRVAFLGHGAHRTIYRVRAQYAMPIPDTMCFEEAAGVLLVHGTAWYALMEIAKAQKGQSVLIHAAAGGVGQAAIMLAQHLGLEIFATVGSGDKKKLIQDHYGIPNDHIFNSRDLSFVKGVKRMTSGRGVDVILNSLSGEALRQSWYCIAPFGTFVEIGMKDILGNMRLDMRPFLQDAKFVFFNLNRVMKERPELMNEILSGAMALLSSGATHPVQPLTVYPISQMEDAFRLMQAGKHRGKLVLTYSASDVVPVVSSAPRAVQLDEIGSYILVGGLGGLGRSLCQHFVRMGARKLCVLSRSGTASIDAQRVIENLQQEGVQVLVIRCDVSDPKSTADAIAKCATELGPVRGVVQGAMVLRDALFEKMNYDEWKESTRPKVQGSWNLHTNLPDVDFFLTLSSFAGVFGNHGQSNYAAAGAYEDALAQYRRSQGLKAVTLDLGIMRDVGVLAETGLTDNLREWAEPCGIREAEFHALVENVLAGELDNPGHTPAQIPTGFATGRTVQDTGISRPWYFDDSRFSILALTGSQVAQAASIAEASAAVMDALVARVAKSLQSAVSDIDTSRPLHAFGVDSLVAVEVANWVFREIKTRVTVFEILSSVPISTLAEKIALKSSLLPQMASNE</sequence>
<dbReference type="FunFam" id="3.40.50.720:FF:000209">
    <property type="entry name" value="Polyketide synthase Pks12"/>
    <property type="match status" value="1"/>
</dbReference>
<dbReference type="PROSITE" id="PS50075">
    <property type="entry name" value="CARRIER"/>
    <property type="match status" value="1"/>
</dbReference>
<evidence type="ECO:0000256" key="5">
    <source>
        <dbReference type="ARBA" id="ARBA00022857"/>
    </source>
</evidence>
<dbReference type="Gene3D" id="3.40.50.720">
    <property type="entry name" value="NAD(P)-binding Rossmann-like Domain"/>
    <property type="match status" value="1"/>
</dbReference>
<dbReference type="InterPro" id="IPR029063">
    <property type="entry name" value="SAM-dependent_MTases_sf"/>
</dbReference>
<dbReference type="InterPro" id="IPR049551">
    <property type="entry name" value="PKS_DH_C"/>
</dbReference>
<dbReference type="InterPro" id="IPR020843">
    <property type="entry name" value="ER"/>
</dbReference>
<proteinExistence type="predicted"/>
<evidence type="ECO:0000256" key="6">
    <source>
        <dbReference type="ARBA" id="ARBA00023002"/>
    </source>
</evidence>
<dbReference type="InterPro" id="IPR014043">
    <property type="entry name" value="Acyl_transferase_dom"/>
</dbReference>
<dbReference type="GO" id="GO:0032259">
    <property type="term" value="P:methylation"/>
    <property type="evidence" value="ECO:0007669"/>
    <property type="project" value="UniProtKB-KW"/>
</dbReference>
<evidence type="ECO:0000256" key="9">
    <source>
        <dbReference type="PROSITE-ProRule" id="PRU01363"/>
    </source>
</evidence>
<dbReference type="InterPro" id="IPR049552">
    <property type="entry name" value="PKS_DH_N"/>
</dbReference>
<protein>
    <recommendedName>
        <fullName evidence="15">Carrier domain-containing protein</fullName>
    </recommendedName>
</protein>
<dbReference type="GO" id="GO:0030639">
    <property type="term" value="P:polyketide biosynthetic process"/>
    <property type="evidence" value="ECO:0007669"/>
    <property type="project" value="UniProtKB-ARBA"/>
</dbReference>
<reference evidence="13" key="2">
    <citation type="journal article" date="2023" name="IMA Fungus">
        <title>Comparative genomic study of the Penicillium genus elucidates a diverse pangenome and 15 lateral gene transfer events.</title>
        <authorList>
            <person name="Petersen C."/>
            <person name="Sorensen T."/>
            <person name="Nielsen M.R."/>
            <person name="Sondergaard T.E."/>
            <person name="Sorensen J.L."/>
            <person name="Fitzpatrick D.A."/>
            <person name="Frisvad J.C."/>
            <person name="Nielsen K.L."/>
        </authorList>
    </citation>
    <scope>NUCLEOTIDE SEQUENCE</scope>
    <source>
        <strain evidence="13">IBT 29677</strain>
    </source>
</reference>
<dbReference type="Pfam" id="PF16197">
    <property type="entry name" value="KAsynt_C_assoc"/>
    <property type="match status" value="1"/>
</dbReference>
<accession>A0A9X0BAZ7</accession>
<dbReference type="Pfam" id="PF21089">
    <property type="entry name" value="PKS_DH_N"/>
    <property type="match status" value="1"/>
</dbReference>
<dbReference type="Pfam" id="PF23297">
    <property type="entry name" value="ACP_SdgA_C"/>
    <property type="match status" value="1"/>
</dbReference>
<dbReference type="SMART" id="SM00826">
    <property type="entry name" value="PKS_DH"/>
    <property type="match status" value="1"/>
</dbReference>
<feature type="active site" description="Proton donor; for dehydratase activity" evidence="9">
    <location>
        <position position="1173"/>
    </location>
</feature>
<evidence type="ECO:0000259" key="11">
    <source>
        <dbReference type="PROSITE" id="PS52004"/>
    </source>
</evidence>
<dbReference type="InterPro" id="IPR036736">
    <property type="entry name" value="ACP-like_sf"/>
</dbReference>
<dbReference type="Pfam" id="PF14765">
    <property type="entry name" value="PS-DH"/>
    <property type="match status" value="1"/>
</dbReference>
<dbReference type="Pfam" id="PF13602">
    <property type="entry name" value="ADH_zinc_N_2"/>
    <property type="match status" value="1"/>
</dbReference>
<dbReference type="Pfam" id="PF02801">
    <property type="entry name" value="Ketoacyl-synt_C"/>
    <property type="match status" value="1"/>
</dbReference>
<dbReference type="InterPro" id="IPR050091">
    <property type="entry name" value="PKS_NRPS_Biosynth_Enz"/>
</dbReference>
<dbReference type="Pfam" id="PF00109">
    <property type="entry name" value="ketoacyl-synt"/>
    <property type="match status" value="1"/>
</dbReference>
<dbReference type="SMART" id="SM00825">
    <property type="entry name" value="PKS_KS"/>
    <property type="match status" value="1"/>
</dbReference>
<dbReference type="InterPro" id="IPR020806">
    <property type="entry name" value="PKS_PP-bd"/>
</dbReference>
<feature type="region of interest" description="C-terminal hotdog fold" evidence="9">
    <location>
        <begin position="1104"/>
        <end position="1262"/>
    </location>
</feature>
<dbReference type="InterPro" id="IPR013154">
    <property type="entry name" value="ADH-like_N"/>
</dbReference>
<feature type="active site" description="Proton acceptor; for dehydratase activity" evidence="9">
    <location>
        <position position="990"/>
    </location>
</feature>
<comment type="caution">
    <text evidence="13">The sequence shown here is derived from an EMBL/GenBank/DDBJ whole genome shotgun (WGS) entry which is preliminary data.</text>
</comment>
<dbReference type="SUPFAM" id="SSF53335">
    <property type="entry name" value="S-adenosyl-L-methionine-dependent methyltransferases"/>
    <property type="match status" value="1"/>
</dbReference>
<dbReference type="OrthoDB" id="329835at2759"/>
<dbReference type="InterPro" id="IPR056501">
    <property type="entry name" value="NAD-bd_HRPKS_sdrA"/>
</dbReference>
<dbReference type="InterPro" id="IPR042104">
    <property type="entry name" value="PKS_dehydratase_sf"/>
</dbReference>
<reference evidence="13" key="1">
    <citation type="submission" date="2022-12" db="EMBL/GenBank/DDBJ databases">
        <authorList>
            <person name="Petersen C."/>
        </authorList>
    </citation>
    <scope>NUCLEOTIDE SEQUENCE</scope>
    <source>
        <strain evidence="13">IBT 29677</strain>
    </source>
</reference>
<feature type="region of interest" description="N-terminal hotdog fold" evidence="9">
    <location>
        <begin position="958"/>
        <end position="1092"/>
    </location>
</feature>
<name>A0A9X0BAZ7_9EURO</name>
<dbReference type="PROSITE" id="PS52019">
    <property type="entry name" value="PKS_MFAS_DH"/>
    <property type="match status" value="1"/>
</dbReference>
<dbReference type="Pfam" id="PF00698">
    <property type="entry name" value="Acyl_transf_1"/>
    <property type="match status" value="1"/>
</dbReference>
<dbReference type="Pfam" id="PF08240">
    <property type="entry name" value="ADH_N"/>
    <property type="match status" value="1"/>
</dbReference>
<dbReference type="EMBL" id="JAPZBU010000005">
    <property type="protein sequence ID" value="KAJ5403181.1"/>
    <property type="molecule type" value="Genomic_DNA"/>
</dbReference>
<dbReference type="Gene3D" id="3.90.180.10">
    <property type="entry name" value="Medium-chain alcohol dehydrogenases, catalytic domain"/>
    <property type="match status" value="1"/>
</dbReference>
<dbReference type="PROSITE" id="PS52004">
    <property type="entry name" value="KS3_2"/>
    <property type="match status" value="1"/>
</dbReference>
<evidence type="ECO:0000259" key="10">
    <source>
        <dbReference type="PROSITE" id="PS50075"/>
    </source>
</evidence>
<evidence type="ECO:0000256" key="1">
    <source>
        <dbReference type="ARBA" id="ARBA00022450"/>
    </source>
</evidence>
<evidence type="ECO:0000256" key="7">
    <source>
        <dbReference type="ARBA" id="ARBA00023268"/>
    </source>
</evidence>
<evidence type="ECO:0000256" key="8">
    <source>
        <dbReference type="ARBA" id="ARBA00023315"/>
    </source>
</evidence>
<dbReference type="InterPro" id="IPR013968">
    <property type="entry name" value="PKS_KR"/>
</dbReference>
<dbReference type="GO" id="GO:0016491">
    <property type="term" value="F:oxidoreductase activity"/>
    <property type="evidence" value="ECO:0007669"/>
    <property type="project" value="UniProtKB-KW"/>
</dbReference>
<dbReference type="InterPro" id="IPR014031">
    <property type="entry name" value="Ketoacyl_synth_C"/>
</dbReference>
<dbReference type="GO" id="GO:0006633">
    <property type="term" value="P:fatty acid biosynthetic process"/>
    <property type="evidence" value="ECO:0007669"/>
    <property type="project" value="InterPro"/>
</dbReference>
<gene>
    <name evidence="13" type="ORF">N7509_003052</name>
</gene>
<dbReference type="SMART" id="SM00823">
    <property type="entry name" value="PKS_PP"/>
    <property type="match status" value="1"/>
</dbReference>
<keyword evidence="2" id="KW-0597">Phosphoprotein</keyword>
<keyword evidence="14" id="KW-1185">Reference proteome</keyword>
<dbReference type="GO" id="GO:0004315">
    <property type="term" value="F:3-oxoacyl-[acyl-carrier-protein] synthase activity"/>
    <property type="evidence" value="ECO:0007669"/>
    <property type="project" value="InterPro"/>
</dbReference>
<dbReference type="PROSITE" id="PS00012">
    <property type="entry name" value="PHOSPHOPANTETHEINE"/>
    <property type="match status" value="1"/>
</dbReference>
<dbReference type="InterPro" id="IPR032821">
    <property type="entry name" value="PKS_assoc"/>
</dbReference>
<dbReference type="GO" id="GO:0004312">
    <property type="term" value="F:fatty acid synthase activity"/>
    <property type="evidence" value="ECO:0007669"/>
    <property type="project" value="TreeGrafter"/>
</dbReference>
<dbReference type="SUPFAM" id="SSF55048">
    <property type="entry name" value="Probable ACP-binding domain of malonyl-CoA ACP transacylase"/>
    <property type="match status" value="1"/>
</dbReference>
<evidence type="ECO:0000313" key="13">
    <source>
        <dbReference type="EMBL" id="KAJ5403181.1"/>
    </source>
</evidence>
<evidence type="ECO:0000313" key="14">
    <source>
        <dbReference type="Proteomes" id="UP001147747"/>
    </source>
</evidence>
<dbReference type="InterPro" id="IPR001227">
    <property type="entry name" value="Ac_transferase_dom_sf"/>
</dbReference>
<keyword evidence="3" id="KW-0489">Methyltransferase</keyword>